<protein>
    <submittedName>
        <fullName evidence="1">Uncharacterized protein</fullName>
    </submittedName>
</protein>
<comment type="caution">
    <text evidence="1">The sequence shown here is derived from an EMBL/GenBank/DDBJ whole genome shotgun (WGS) entry which is preliminary data.</text>
</comment>
<dbReference type="EMBL" id="JTHG01000066">
    <property type="protein sequence ID" value="KMO25052.1"/>
    <property type="molecule type" value="Genomic_DNA"/>
</dbReference>
<gene>
    <name evidence="1" type="ORF">QR79_09770</name>
</gene>
<evidence type="ECO:0000313" key="1">
    <source>
        <dbReference type="EMBL" id="KMO25052.1"/>
    </source>
</evidence>
<sequence>MSDNVVKIRPTVERVRAIEPVPEIIAGLERILEDARAGHIRSIVVATEAYVPEDGACGCGTFWHRGEGGNVFTLLGGLAYVQSSLAASVE</sequence>
<dbReference type="RefSeq" id="WP_048428206.1">
    <property type="nucleotide sequence ID" value="NZ_JTHF01000116.1"/>
</dbReference>
<dbReference type="Proteomes" id="UP000036471">
    <property type="component" value="Unassembled WGS sequence"/>
</dbReference>
<evidence type="ECO:0000313" key="2">
    <source>
        <dbReference type="Proteomes" id="UP000036471"/>
    </source>
</evidence>
<organism evidence="1 2">
    <name type="scientific">Methylobacterium indicum</name>
    <dbReference type="NCBI Taxonomy" id="1775910"/>
    <lineage>
        <taxon>Bacteria</taxon>
        <taxon>Pseudomonadati</taxon>
        <taxon>Pseudomonadota</taxon>
        <taxon>Alphaproteobacteria</taxon>
        <taxon>Hyphomicrobiales</taxon>
        <taxon>Methylobacteriaceae</taxon>
        <taxon>Methylobacterium</taxon>
    </lineage>
</organism>
<keyword evidence="2" id="KW-1185">Reference proteome</keyword>
<proteinExistence type="predicted"/>
<accession>A0ABR5HF08</accession>
<name>A0ABR5HF08_9HYPH</name>
<reference evidence="1 2" key="1">
    <citation type="submission" date="2014-11" db="EMBL/GenBank/DDBJ databases">
        <title>Comparative genomics of Methylobacterium species.</title>
        <authorList>
            <person name="Chaudhry V."/>
            <person name="Patil P.B."/>
        </authorList>
    </citation>
    <scope>NUCLEOTIDE SEQUENCE [LARGE SCALE GENOMIC DNA]</scope>
    <source>
        <strain evidence="1 2">SE3.6</strain>
    </source>
</reference>